<keyword evidence="3" id="KW-1185">Reference proteome</keyword>
<feature type="region of interest" description="Disordered" evidence="1">
    <location>
        <begin position="86"/>
        <end position="215"/>
    </location>
</feature>
<dbReference type="Proteomes" id="UP000716446">
    <property type="component" value="Unassembled WGS sequence"/>
</dbReference>
<feature type="compositionally biased region" description="Low complexity" evidence="1">
    <location>
        <begin position="109"/>
        <end position="121"/>
    </location>
</feature>
<comment type="caution">
    <text evidence="2">The sequence shown here is derived from an EMBL/GenBank/DDBJ whole genome shotgun (WGS) entry which is preliminary data.</text>
</comment>
<evidence type="ECO:0000313" key="2">
    <source>
        <dbReference type="EMBL" id="CAD0084061.1"/>
    </source>
</evidence>
<feature type="compositionally biased region" description="Polar residues" evidence="1">
    <location>
        <begin position="124"/>
        <end position="142"/>
    </location>
</feature>
<dbReference type="AlphaFoldDB" id="A0A9N8JA49"/>
<evidence type="ECO:0000256" key="1">
    <source>
        <dbReference type="SAM" id="MobiDB-lite"/>
    </source>
</evidence>
<feature type="compositionally biased region" description="Polar residues" evidence="1">
    <location>
        <begin position="257"/>
        <end position="280"/>
    </location>
</feature>
<feature type="region of interest" description="Disordered" evidence="1">
    <location>
        <begin position="234"/>
        <end position="280"/>
    </location>
</feature>
<reference evidence="2" key="1">
    <citation type="submission" date="2020-06" db="EMBL/GenBank/DDBJ databases">
        <authorList>
            <person name="Onetto C."/>
        </authorList>
    </citation>
    <scope>NUCLEOTIDE SEQUENCE</scope>
</reference>
<dbReference type="EMBL" id="CAIJEN010000003">
    <property type="protein sequence ID" value="CAD0084061.1"/>
    <property type="molecule type" value="Genomic_DNA"/>
</dbReference>
<sequence length="280" mass="31612">MRIGAHVLSCVTHDQNGKPYWTRVLLTYDNYGNVQEYHEPFDGRAEWSDHPLEALNQLHLRVAGFVTKRLTHDCYPRLRTLAQQRYDEEVEHGSPSTSIHHTEERHGPRPATSSSASQPPSEYLKSQLSEPQSYQTQESTQARRSRISDETLSSGTRNELRKTQGLEHERTVNPQKLGPAHFPQPSPALGAEAWSSEDTNPHTKSPRTSKDPVNLDPLLFREDEALAQLDRIHSTRRHFPNAGLAVKSSVPEKTKPTHQTSHVNAFSIPRTQESSHSNSA</sequence>
<evidence type="ECO:0000313" key="3">
    <source>
        <dbReference type="Proteomes" id="UP000716446"/>
    </source>
</evidence>
<proteinExistence type="predicted"/>
<organism evidence="2 3">
    <name type="scientific">Aureobasidium vineae</name>
    <dbReference type="NCBI Taxonomy" id="2773715"/>
    <lineage>
        <taxon>Eukaryota</taxon>
        <taxon>Fungi</taxon>
        <taxon>Dikarya</taxon>
        <taxon>Ascomycota</taxon>
        <taxon>Pezizomycotina</taxon>
        <taxon>Dothideomycetes</taxon>
        <taxon>Dothideomycetidae</taxon>
        <taxon>Dothideales</taxon>
        <taxon>Saccotheciaceae</taxon>
        <taxon>Aureobasidium</taxon>
    </lineage>
</organism>
<name>A0A9N8JA49_9PEZI</name>
<accession>A0A9N8JA49</accession>
<protein>
    <submittedName>
        <fullName evidence="2">Uncharacterized protein</fullName>
    </submittedName>
</protein>
<gene>
    <name evidence="2" type="ORF">AWRI4619_LOCUS2628</name>
</gene>
<feature type="compositionally biased region" description="Basic and acidic residues" evidence="1">
    <location>
        <begin position="158"/>
        <end position="171"/>
    </location>
</feature>